<dbReference type="OrthoDB" id="7312725at2759"/>
<organism evidence="1 2">
    <name type="scientific">Parnassius apollo</name>
    <name type="common">Apollo butterfly</name>
    <name type="synonym">Papilio apollo</name>
    <dbReference type="NCBI Taxonomy" id="110799"/>
    <lineage>
        <taxon>Eukaryota</taxon>
        <taxon>Metazoa</taxon>
        <taxon>Ecdysozoa</taxon>
        <taxon>Arthropoda</taxon>
        <taxon>Hexapoda</taxon>
        <taxon>Insecta</taxon>
        <taxon>Pterygota</taxon>
        <taxon>Neoptera</taxon>
        <taxon>Endopterygota</taxon>
        <taxon>Lepidoptera</taxon>
        <taxon>Glossata</taxon>
        <taxon>Ditrysia</taxon>
        <taxon>Papilionoidea</taxon>
        <taxon>Papilionidae</taxon>
        <taxon>Parnassiinae</taxon>
        <taxon>Parnassini</taxon>
        <taxon>Parnassius</taxon>
        <taxon>Parnassius</taxon>
    </lineage>
</organism>
<dbReference type="EMBL" id="CAJQZP010001668">
    <property type="protein sequence ID" value="CAG5058369.1"/>
    <property type="molecule type" value="Genomic_DNA"/>
</dbReference>
<keyword evidence="2" id="KW-1185">Reference proteome</keyword>
<dbReference type="Proteomes" id="UP000691718">
    <property type="component" value="Unassembled WGS sequence"/>
</dbReference>
<comment type="caution">
    <text evidence="1">The sequence shown here is derived from an EMBL/GenBank/DDBJ whole genome shotgun (WGS) entry which is preliminary data.</text>
</comment>
<reference evidence="1" key="1">
    <citation type="submission" date="2021-04" db="EMBL/GenBank/DDBJ databases">
        <authorList>
            <person name="Tunstrom K."/>
        </authorList>
    </citation>
    <scope>NUCLEOTIDE SEQUENCE</scope>
</reference>
<evidence type="ECO:0000313" key="1">
    <source>
        <dbReference type="EMBL" id="CAG5058369.1"/>
    </source>
</evidence>
<proteinExistence type="predicted"/>
<dbReference type="AlphaFoldDB" id="A0A8S3Y8F9"/>
<name>A0A8S3Y8F9_PARAO</name>
<accession>A0A8S3Y8F9</accession>
<evidence type="ECO:0000313" key="2">
    <source>
        <dbReference type="Proteomes" id="UP000691718"/>
    </source>
</evidence>
<gene>
    <name evidence="1" type="ORF">PAPOLLO_LOCUS27556</name>
</gene>
<protein>
    <submittedName>
        <fullName evidence="1">(apollo) hypothetical protein</fullName>
    </submittedName>
</protein>
<sequence length="132" mass="15302">MPYYPHFSVQLVESFMLELLIKKTSSSITTSKSSPKPQEVNNKHFIENVQINQCVAVLAKNANSLQEDVQLEQKTKSNIVQVLDTPRKIRLRKKIHEQSKKIKRLQYSNCRLRKRVATLEEILNSLNGKKIL</sequence>